<dbReference type="PANTHER" id="PTHR22916">
    <property type="entry name" value="GLYCOSYLTRANSFERASE"/>
    <property type="match status" value="1"/>
</dbReference>
<name>A0A174HQC7_9FIRM</name>
<evidence type="ECO:0000256" key="2">
    <source>
        <dbReference type="ARBA" id="ARBA00022679"/>
    </source>
</evidence>
<dbReference type="Proteomes" id="UP000095544">
    <property type="component" value="Unassembled WGS sequence"/>
</dbReference>
<dbReference type="EMBL" id="CYZU01000033">
    <property type="protein sequence ID" value="CUO77182.1"/>
    <property type="molecule type" value="Genomic_DNA"/>
</dbReference>
<dbReference type="Pfam" id="PF00535">
    <property type="entry name" value="Glycos_transf_2"/>
    <property type="match status" value="1"/>
</dbReference>
<dbReference type="SUPFAM" id="SSF53448">
    <property type="entry name" value="Nucleotide-diphospho-sugar transferases"/>
    <property type="match status" value="1"/>
</dbReference>
<protein>
    <submittedName>
        <fullName evidence="4">Chondroitin polymerase</fullName>
    </submittedName>
</protein>
<evidence type="ECO:0000259" key="3">
    <source>
        <dbReference type="Pfam" id="PF00535"/>
    </source>
</evidence>
<reference evidence="4 5" key="1">
    <citation type="submission" date="2015-09" db="EMBL/GenBank/DDBJ databases">
        <authorList>
            <consortium name="Pathogen Informatics"/>
        </authorList>
    </citation>
    <scope>NUCLEOTIDE SEQUENCE [LARGE SCALE GENOMIC DNA]</scope>
    <source>
        <strain evidence="4 5">2789STDY5834876</strain>
    </source>
</reference>
<dbReference type="InterPro" id="IPR029044">
    <property type="entry name" value="Nucleotide-diphossugar_trans"/>
</dbReference>
<dbReference type="InterPro" id="IPR001173">
    <property type="entry name" value="Glyco_trans_2-like"/>
</dbReference>
<dbReference type="GO" id="GO:0016757">
    <property type="term" value="F:glycosyltransferase activity"/>
    <property type="evidence" value="ECO:0007669"/>
    <property type="project" value="UniProtKB-KW"/>
</dbReference>
<evidence type="ECO:0000256" key="1">
    <source>
        <dbReference type="ARBA" id="ARBA00022676"/>
    </source>
</evidence>
<dbReference type="RefSeq" id="WP_055154240.1">
    <property type="nucleotide sequence ID" value="NZ_CYZU01000033.1"/>
</dbReference>
<keyword evidence="2" id="KW-0808">Transferase</keyword>
<evidence type="ECO:0000313" key="5">
    <source>
        <dbReference type="Proteomes" id="UP000095544"/>
    </source>
</evidence>
<feature type="domain" description="Glycosyltransferase 2-like" evidence="3">
    <location>
        <begin position="11"/>
        <end position="176"/>
    </location>
</feature>
<dbReference type="STRING" id="39482.ERS852491_03258"/>
<accession>A0A174HQC7</accession>
<sequence length="324" mass="37594">MNDKKLKPLISIIVPVYNVELYIERCLDSILSQTYTNIEIVIIDDGSTDNSGVICDAYKKKDDRILVIHKTNGGLSDARNKGLNSCHGVYVTFVDSDDFIANDYIEYLYKLIVDNNAEISICLSKETSDETYKFCETNDEIVIMDSKEAIKKLCYQKDYTSSAYAKLYNVKCFEDIRFPYGKLYEDIAIIYLVFSKANTIAFGKGIKYCYYQRENGIVRAKFTLSKMDYVENTYSLYRFVDNNYPEISTAAKARFLWSNLHVYMQITDKRKYKKEYLLIKSNLKKYGKEVIKDGDVKIVNKILIVLAIFGNKPMRFLYSLKKNL</sequence>
<dbReference type="AlphaFoldDB" id="A0A174HQC7"/>
<organism evidence="4 5">
    <name type="scientific">Faecalicatena contorta</name>
    <dbReference type="NCBI Taxonomy" id="39482"/>
    <lineage>
        <taxon>Bacteria</taxon>
        <taxon>Bacillati</taxon>
        <taxon>Bacillota</taxon>
        <taxon>Clostridia</taxon>
        <taxon>Lachnospirales</taxon>
        <taxon>Lachnospiraceae</taxon>
        <taxon>Faecalicatena</taxon>
    </lineage>
</organism>
<proteinExistence type="predicted"/>
<keyword evidence="1" id="KW-0328">Glycosyltransferase</keyword>
<dbReference type="Gene3D" id="3.90.550.10">
    <property type="entry name" value="Spore Coat Polysaccharide Biosynthesis Protein SpsA, Chain A"/>
    <property type="match status" value="1"/>
</dbReference>
<gene>
    <name evidence="4" type="primary">kfoC_6</name>
    <name evidence="4" type="ORF">ERS852491_03258</name>
</gene>
<evidence type="ECO:0000313" key="4">
    <source>
        <dbReference type="EMBL" id="CUO77182.1"/>
    </source>
</evidence>
<dbReference type="PANTHER" id="PTHR22916:SF51">
    <property type="entry name" value="GLYCOSYLTRANSFERASE EPSH-RELATED"/>
    <property type="match status" value="1"/>
</dbReference>
<dbReference type="CDD" id="cd00761">
    <property type="entry name" value="Glyco_tranf_GTA_type"/>
    <property type="match status" value="1"/>
</dbReference>
<dbReference type="OrthoDB" id="1640114at2"/>